<feature type="compositionally biased region" description="Polar residues" evidence="1">
    <location>
        <begin position="1"/>
        <end position="10"/>
    </location>
</feature>
<dbReference type="EMBL" id="KX388509">
    <property type="protein sequence ID" value="AQU11741.1"/>
    <property type="molecule type" value="Genomic_DNA"/>
</dbReference>
<reference evidence="2" key="1">
    <citation type="journal article" date="2016" name="Virus Evol.">
        <title>Diversity and comparative genomics of chimeric viruses in Sphagnum-dominated peatlands.</title>
        <authorList>
            <person name="Quaiser A."/>
            <person name="Krupovic M."/>
            <person name="Dufresne A."/>
            <person name="Francez A.J."/>
            <person name="Roux S."/>
        </authorList>
    </citation>
    <scope>NUCLEOTIDE SEQUENCE</scope>
    <source>
        <strain evidence="2">CRUV-30-B</strain>
    </source>
</reference>
<evidence type="ECO:0000256" key="1">
    <source>
        <dbReference type="SAM" id="MobiDB-lite"/>
    </source>
</evidence>
<organism evidence="2">
    <name type="scientific">Cruciviridae sp</name>
    <dbReference type="NCBI Taxonomy" id="1955495"/>
    <lineage>
        <taxon>Viruses</taxon>
        <taxon>Cruciviruses</taxon>
    </lineage>
</organism>
<evidence type="ECO:0000313" key="2">
    <source>
        <dbReference type="EMBL" id="AQU11741.1"/>
    </source>
</evidence>
<accession>A0A1S6LVL2</accession>
<feature type="compositionally biased region" description="Basic residues" evidence="1">
    <location>
        <begin position="24"/>
        <end position="37"/>
    </location>
</feature>
<name>A0A1S6LVL2_9VIRU</name>
<proteinExistence type="predicted"/>
<sequence length="179" mass="20284">MDSPTIIDSPSLSKKSKTSSLMKKVIRKSPLKKKSSRSKVPQIPICQMILKEMTTKKMDCLTEKLSLIEIQNTIILSRIQKLNHFLTKLLQDLISEDKQELICQSLSRSLSLTSPLIPNEVQESPRKEKCLQNLLEQKDDSGDVNEDEYGKVKDQIKQIVRLSGVLDTPKGSPFKVNFS</sequence>
<protein>
    <submittedName>
        <fullName evidence="2">Uncharacterized protein</fullName>
    </submittedName>
</protein>
<feature type="region of interest" description="Disordered" evidence="1">
    <location>
        <begin position="1"/>
        <end position="39"/>
    </location>
</feature>